<evidence type="ECO:0000259" key="1">
    <source>
        <dbReference type="Pfam" id="PF07727"/>
    </source>
</evidence>
<evidence type="ECO:0000313" key="2">
    <source>
        <dbReference type="EMBL" id="KAF0701928.1"/>
    </source>
</evidence>
<dbReference type="AlphaFoldDB" id="A0A6A4YX65"/>
<dbReference type="Pfam" id="PF07727">
    <property type="entry name" value="RVT_2"/>
    <property type="match status" value="1"/>
</dbReference>
<accession>A0A6A4YX65</accession>
<dbReference type="InterPro" id="IPR043502">
    <property type="entry name" value="DNA/RNA_pol_sf"/>
</dbReference>
<dbReference type="EMBL" id="VJMI01021357">
    <property type="protein sequence ID" value="KAF0701928.1"/>
    <property type="molecule type" value="Genomic_DNA"/>
</dbReference>
<feature type="domain" description="Reverse transcriptase Ty1/copia-type" evidence="1">
    <location>
        <begin position="87"/>
        <end position="328"/>
    </location>
</feature>
<comment type="caution">
    <text evidence="2">The sequence shown here is derived from an EMBL/GenBank/DDBJ whole genome shotgun (WGS) entry which is preliminary data.</text>
</comment>
<dbReference type="PANTHER" id="PTHR11439">
    <property type="entry name" value="GAG-POL-RELATED RETROTRANSPOSON"/>
    <property type="match status" value="1"/>
</dbReference>
<dbReference type="VEuPathDB" id="FungiDB:H257_00494"/>
<reference evidence="2 3" key="1">
    <citation type="submission" date="2019-06" db="EMBL/GenBank/DDBJ databases">
        <title>Genomics analysis of Aphanomyces spp. identifies a new class of oomycete effector associated with host adaptation.</title>
        <authorList>
            <person name="Gaulin E."/>
        </authorList>
    </citation>
    <scope>NUCLEOTIDE SEQUENCE [LARGE SCALE GENOMIC DNA]</scope>
    <source>
        <strain evidence="2 3">E</strain>
    </source>
</reference>
<dbReference type="CDD" id="cd09272">
    <property type="entry name" value="RNase_HI_RT_Ty1"/>
    <property type="match status" value="1"/>
</dbReference>
<name>A0A6A4YX65_APHAT</name>
<dbReference type="InterPro" id="IPR013103">
    <property type="entry name" value="RVT_2"/>
</dbReference>
<gene>
    <name evidence="2" type="ORF">AaE_016235</name>
</gene>
<sequence>MDTTPMESLVAYSNQPHYALSALASPSFQSTNSVPPSVPMGPLFVYALLADRADNSDPKDWRDAMSRPDHAQWLLAAKSEYESLLSNRTYVLVKRRNDETVLPCRWVFRLKADGTYKARLVVKGFMQQKDIDYTDIFAPVVRLEVLRFLFALVAIHDLECEQMDVKTAFLNGKIDCVIRMEQPPGSLIDPASRRDYVCLLQKSLYGLKQAPHLWYWTFVTFMASLGFARLHKDRCVFLKASEDGFTIVSLYVDDLLIITPNKARALDLKVSLSKRFHMKDLGPVRDILGWEIARNRPNRTLFIHQSRYCSTVLDRFDMSTSKAVATPFECTTPLSKAQCASTPEDIAFMQTKPYRSIVGSIMYLAMGSRPDLAYALQQLSQFLHNPGLAHWRAAKRVLRYLRGTSLHGLMLGGRDYVSKPFLSAYVDANYAMCPDTRRCVSGFLILFFNSLISWLSKKQGIVTLSTTEAEFVALALCIQECLYVRQLAAELHHTSDQPISVHEDNQSAISIAQNAEHHGRSKHIDVRFMFVRDLVENKEFVLHYCPTKEQLADFFTKAHPEPAFRRFCNALRIYKLGDFLSDRVP</sequence>
<dbReference type="PANTHER" id="PTHR11439:SF440">
    <property type="entry name" value="INTEGRASE CATALYTIC DOMAIN-CONTAINING PROTEIN"/>
    <property type="match status" value="1"/>
</dbReference>
<organism evidence="2 3">
    <name type="scientific">Aphanomyces astaci</name>
    <name type="common">Crayfish plague agent</name>
    <dbReference type="NCBI Taxonomy" id="112090"/>
    <lineage>
        <taxon>Eukaryota</taxon>
        <taxon>Sar</taxon>
        <taxon>Stramenopiles</taxon>
        <taxon>Oomycota</taxon>
        <taxon>Saprolegniomycetes</taxon>
        <taxon>Saprolegniales</taxon>
        <taxon>Verrucalvaceae</taxon>
        <taxon>Aphanomyces</taxon>
    </lineage>
</organism>
<protein>
    <recommendedName>
        <fullName evidence="1">Reverse transcriptase Ty1/copia-type domain-containing protein</fullName>
    </recommendedName>
</protein>
<proteinExistence type="predicted"/>
<dbReference type="Proteomes" id="UP000469452">
    <property type="component" value="Unassembled WGS sequence"/>
</dbReference>
<dbReference type="SUPFAM" id="SSF56672">
    <property type="entry name" value="DNA/RNA polymerases"/>
    <property type="match status" value="1"/>
</dbReference>
<evidence type="ECO:0000313" key="3">
    <source>
        <dbReference type="Proteomes" id="UP000469452"/>
    </source>
</evidence>